<evidence type="ECO:0000256" key="2">
    <source>
        <dbReference type="ARBA" id="ARBA00022692"/>
    </source>
</evidence>
<reference evidence="9" key="2">
    <citation type="submission" date="2018-04" db="EMBL/GenBank/DDBJ databases">
        <title>Complete genome sequence of Sulfodiicoccus acidiphilus strain HS-1.</title>
        <authorList>
            <person name="Sakai H.D."/>
            <person name="Kurosawa N."/>
        </authorList>
    </citation>
    <scope>NUCLEOTIDE SEQUENCE [LARGE SCALE GENOMIC DNA]</scope>
    <source>
        <strain evidence="9">HS-1</strain>
    </source>
</reference>
<dbReference type="InterPro" id="IPR036259">
    <property type="entry name" value="MFS_trans_sf"/>
</dbReference>
<sequence>MEKPKESVAQKGKIKSIVGISVIAFLAWTISVYDYILFGNMLPVMQSYFHWTDTQSSLLATLVSIGILLVSFTVGPMIDRFGRVKAIAITTAGVAISSLLTGIAGLLVAPIAFVWIAVVRAFSGFGYSEQAANSAYLTEIYKEKVRGTIYSFVQGGWPIGVLLGSAFIILLLGKVPWYAIFWFATIPAVVVALLALFLLPETERYFHIRTVRAYIKAGKVEEAKSLMDKYKVDIDEAKKMTYGQLFSSKLRKHTTFLSLSFLTNWMGIEVFVVLITLVLTTAKGISFTSTLTWLIIANALSYIGYVAHGILGDRIGRRDTILMGWIVAGLAGIGMMLAPSSDPLLVEILYVITLFFIIGPYSALFSYMGESFPTRARGTGVAFVNAMGPIGGLAGAGALTAILASGASMTIAAILAGGIPTLASGLLLLGARRIRPGMKLEDISY</sequence>
<keyword evidence="4 5" id="KW-0472">Membrane</keyword>
<evidence type="ECO:0000256" key="5">
    <source>
        <dbReference type="SAM" id="Phobius"/>
    </source>
</evidence>
<feature type="transmembrane region" description="Helical" evidence="5">
    <location>
        <begin position="344"/>
        <end position="368"/>
    </location>
</feature>
<dbReference type="PROSITE" id="PS50850">
    <property type="entry name" value="MFS"/>
    <property type="match status" value="1"/>
</dbReference>
<name>A0A348B619_9CREN</name>
<reference evidence="7" key="3">
    <citation type="journal article" date="2019" name="BMC Res. Notes">
        <title>Complete genome sequence of the Sulfodiicoccus acidiphilus strain HS-1T, the first crenarchaeon that lacks polB3, isolated from an acidic hot spring in Ohwaku-dani, Hakone, Japan.</title>
        <authorList>
            <person name="Sakai H.D."/>
            <person name="Kurosawa N."/>
        </authorList>
    </citation>
    <scope>NUCLEOTIDE SEQUENCE</scope>
    <source>
        <strain evidence="7">HS-1</strain>
    </source>
</reference>
<dbReference type="RefSeq" id="WP_126450890.1">
    <property type="nucleotide sequence ID" value="NZ_AP018553.1"/>
</dbReference>
<evidence type="ECO:0000259" key="6">
    <source>
        <dbReference type="PROSITE" id="PS50850"/>
    </source>
</evidence>
<reference evidence="8" key="4">
    <citation type="submission" date="2020-09" db="EMBL/GenBank/DDBJ databases">
        <authorList>
            <person name="Sun Q."/>
            <person name="Ohkuma M."/>
        </authorList>
    </citation>
    <scope>NUCLEOTIDE SEQUENCE</scope>
    <source>
        <strain evidence="8">JCM 31740</strain>
    </source>
</reference>
<dbReference type="Proteomes" id="UP000616143">
    <property type="component" value="Unassembled WGS sequence"/>
</dbReference>
<gene>
    <name evidence="8" type="ORF">GCM10007116_21630</name>
    <name evidence="7" type="ORF">HS1genome_2010</name>
</gene>
<dbReference type="PANTHER" id="PTHR23508">
    <property type="entry name" value="CARBOXYLIC ACID TRANSPORTER PROTEIN HOMOLOG"/>
    <property type="match status" value="1"/>
</dbReference>
<keyword evidence="2 5" id="KW-0812">Transmembrane</keyword>
<feature type="transmembrane region" description="Helical" evidence="5">
    <location>
        <begin position="409"/>
        <end position="429"/>
    </location>
</feature>
<evidence type="ECO:0000313" key="7">
    <source>
        <dbReference type="EMBL" id="BBD73621.1"/>
    </source>
</evidence>
<feature type="transmembrane region" description="Helical" evidence="5">
    <location>
        <begin position="380"/>
        <end position="403"/>
    </location>
</feature>
<feature type="transmembrane region" description="Helical" evidence="5">
    <location>
        <begin position="320"/>
        <end position="338"/>
    </location>
</feature>
<evidence type="ECO:0000313" key="9">
    <source>
        <dbReference type="Proteomes" id="UP000276741"/>
    </source>
</evidence>
<evidence type="ECO:0000313" key="8">
    <source>
        <dbReference type="EMBL" id="GGU04704.1"/>
    </source>
</evidence>
<dbReference type="PANTHER" id="PTHR23508:SF10">
    <property type="entry name" value="CARBOXYLIC ACID TRANSPORTER PROTEIN HOMOLOG"/>
    <property type="match status" value="1"/>
</dbReference>
<dbReference type="EMBL" id="BMQS01000030">
    <property type="protein sequence ID" value="GGU04704.1"/>
    <property type="molecule type" value="Genomic_DNA"/>
</dbReference>
<comment type="subcellular location">
    <subcellularLocation>
        <location evidence="1">Membrane</location>
        <topology evidence="1">Multi-pass membrane protein</topology>
    </subcellularLocation>
</comment>
<dbReference type="InterPro" id="IPR011701">
    <property type="entry name" value="MFS"/>
</dbReference>
<feature type="transmembrane region" description="Helical" evidence="5">
    <location>
        <begin position="149"/>
        <end position="173"/>
    </location>
</feature>
<dbReference type="Proteomes" id="UP000276741">
    <property type="component" value="Chromosome"/>
</dbReference>
<feature type="domain" description="Major facilitator superfamily (MFS) profile" evidence="6">
    <location>
        <begin position="20"/>
        <end position="435"/>
    </location>
</feature>
<accession>A0A348B619</accession>
<feature type="transmembrane region" description="Helical" evidence="5">
    <location>
        <begin position="285"/>
        <end position="308"/>
    </location>
</feature>
<evidence type="ECO:0000256" key="3">
    <source>
        <dbReference type="ARBA" id="ARBA00022989"/>
    </source>
</evidence>
<dbReference type="GO" id="GO:0005886">
    <property type="term" value="C:plasma membrane"/>
    <property type="evidence" value="ECO:0007669"/>
    <property type="project" value="TreeGrafter"/>
</dbReference>
<keyword evidence="3 5" id="KW-1133">Transmembrane helix</keyword>
<evidence type="ECO:0000256" key="4">
    <source>
        <dbReference type="ARBA" id="ARBA00023136"/>
    </source>
</evidence>
<dbReference type="AlphaFoldDB" id="A0A348B619"/>
<dbReference type="InterPro" id="IPR020846">
    <property type="entry name" value="MFS_dom"/>
</dbReference>
<evidence type="ECO:0000256" key="1">
    <source>
        <dbReference type="ARBA" id="ARBA00004141"/>
    </source>
</evidence>
<feature type="transmembrane region" description="Helical" evidence="5">
    <location>
        <begin position="56"/>
        <end position="74"/>
    </location>
</feature>
<dbReference type="OrthoDB" id="85689at2157"/>
<feature type="transmembrane region" description="Helical" evidence="5">
    <location>
        <begin position="111"/>
        <end position="128"/>
    </location>
</feature>
<dbReference type="EMBL" id="AP018553">
    <property type="protein sequence ID" value="BBD73621.1"/>
    <property type="molecule type" value="Genomic_DNA"/>
</dbReference>
<feature type="transmembrane region" description="Helical" evidence="5">
    <location>
        <begin position="256"/>
        <end position="279"/>
    </location>
</feature>
<proteinExistence type="predicted"/>
<dbReference type="SUPFAM" id="SSF103473">
    <property type="entry name" value="MFS general substrate transporter"/>
    <property type="match status" value="1"/>
</dbReference>
<protein>
    <submittedName>
        <fullName evidence="7">MFS transporter</fullName>
    </submittedName>
</protein>
<feature type="transmembrane region" description="Helical" evidence="5">
    <location>
        <begin position="179"/>
        <end position="199"/>
    </location>
</feature>
<dbReference type="Gene3D" id="1.20.1250.20">
    <property type="entry name" value="MFS general substrate transporter like domains"/>
    <property type="match status" value="1"/>
</dbReference>
<reference evidence="8" key="1">
    <citation type="journal article" date="2014" name="Int. J. Syst. Evol. Microbiol.">
        <title>Complete genome sequence of Corynebacterium casei LMG S-19264T (=DSM 44701T), isolated from a smear-ripened cheese.</title>
        <authorList>
            <consortium name="US DOE Joint Genome Institute (JGI-PGF)"/>
            <person name="Walter F."/>
            <person name="Albersmeier A."/>
            <person name="Kalinowski J."/>
            <person name="Ruckert C."/>
        </authorList>
    </citation>
    <scope>NUCLEOTIDE SEQUENCE</scope>
    <source>
        <strain evidence="8">JCM 31740</strain>
    </source>
</reference>
<dbReference type="GO" id="GO:0046943">
    <property type="term" value="F:carboxylic acid transmembrane transporter activity"/>
    <property type="evidence" value="ECO:0007669"/>
    <property type="project" value="TreeGrafter"/>
</dbReference>
<dbReference type="Pfam" id="PF07690">
    <property type="entry name" value="MFS_1"/>
    <property type="match status" value="1"/>
</dbReference>
<feature type="transmembrane region" description="Helical" evidence="5">
    <location>
        <begin position="16"/>
        <end position="36"/>
    </location>
</feature>
<feature type="transmembrane region" description="Helical" evidence="5">
    <location>
        <begin position="86"/>
        <end position="105"/>
    </location>
</feature>
<dbReference type="GeneID" id="38667476"/>
<organism evidence="7 9">
    <name type="scientific">Sulfodiicoccus acidiphilus</name>
    <dbReference type="NCBI Taxonomy" id="1670455"/>
    <lineage>
        <taxon>Archaea</taxon>
        <taxon>Thermoproteota</taxon>
        <taxon>Thermoprotei</taxon>
        <taxon>Sulfolobales</taxon>
        <taxon>Sulfolobaceae</taxon>
        <taxon>Sulfodiicoccus</taxon>
    </lineage>
</organism>
<dbReference type="KEGG" id="sacd:HS1genome_2010"/>
<keyword evidence="9" id="KW-1185">Reference proteome</keyword>